<feature type="compositionally biased region" description="Polar residues" evidence="1">
    <location>
        <begin position="27"/>
        <end position="36"/>
    </location>
</feature>
<feature type="region of interest" description="Disordered" evidence="1">
    <location>
        <begin position="1"/>
        <end position="36"/>
    </location>
</feature>
<sequence length="276" mass="32214">MRQTYSDQKNTYIQSNYSKSYGRHLQRSNSAEPYRLQQTSSLSSLSYPRKIFTMNSYRQQYSGLSSSYHQDISFPKNITTSSNRYGSIDRLASLSNQRKSSYNANFPSNTFTTKRSISSGTKLNDIGATLLRRYDNDHPISAYERRTSYASSHYSTSGYVSSYGTLPRYNRSQTPSYINRERNYATNREYKSMSRFSTDRERSVSDDNVKQRLDRLYNRYARDQDISNNHSSTNDIKFPEEDEEEGEGEEELSHDENELKDVLRDIAKLNEHDMIE</sequence>
<proteinExistence type="predicted"/>
<feature type="compositionally biased region" description="Basic and acidic residues" evidence="1">
    <location>
        <begin position="179"/>
        <end position="225"/>
    </location>
</feature>
<organism evidence="2 3">
    <name type="scientific">Cercopithifilaria johnstoni</name>
    <dbReference type="NCBI Taxonomy" id="2874296"/>
    <lineage>
        <taxon>Eukaryota</taxon>
        <taxon>Metazoa</taxon>
        <taxon>Ecdysozoa</taxon>
        <taxon>Nematoda</taxon>
        <taxon>Chromadorea</taxon>
        <taxon>Rhabditida</taxon>
        <taxon>Spirurina</taxon>
        <taxon>Spiruromorpha</taxon>
        <taxon>Filarioidea</taxon>
        <taxon>Onchocercidae</taxon>
        <taxon>Cercopithifilaria</taxon>
    </lineage>
</organism>
<name>A0A8J2MU35_9BILA</name>
<dbReference type="Proteomes" id="UP000746747">
    <property type="component" value="Unassembled WGS sequence"/>
</dbReference>
<dbReference type="AlphaFoldDB" id="A0A8J2MU35"/>
<feature type="compositionally biased region" description="Acidic residues" evidence="1">
    <location>
        <begin position="240"/>
        <end position="253"/>
    </location>
</feature>
<dbReference type="EMBL" id="CAKAEH010001808">
    <property type="protein sequence ID" value="CAG9539558.1"/>
    <property type="molecule type" value="Genomic_DNA"/>
</dbReference>
<keyword evidence="3" id="KW-1185">Reference proteome</keyword>
<evidence type="ECO:0000313" key="3">
    <source>
        <dbReference type="Proteomes" id="UP000746747"/>
    </source>
</evidence>
<feature type="compositionally biased region" description="Polar residues" evidence="1">
    <location>
        <begin position="1"/>
        <end position="19"/>
    </location>
</feature>
<gene>
    <name evidence="2" type="ORF">CJOHNSTONI_LOCUS9149</name>
</gene>
<feature type="compositionally biased region" description="Polar residues" evidence="1">
    <location>
        <begin position="226"/>
        <end position="235"/>
    </location>
</feature>
<dbReference type="OrthoDB" id="5872961at2759"/>
<evidence type="ECO:0000313" key="2">
    <source>
        <dbReference type="EMBL" id="CAG9539558.1"/>
    </source>
</evidence>
<comment type="caution">
    <text evidence="2">The sequence shown here is derived from an EMBL/GenBank/DDBJ whole genome shotgun (WGS) entry which is preliminary data.</text>
</comment>
<feature type="compositionally biased region" description="Basic and acidic residues" evidence="1">
    <location>
        <begin position="254"/>
        <end position="264"/>
    </location>
</feature>
<accession>A0A8J2MU35</accession>
<evidence type="ECO:0000256" key="1">
    <source>
        <dbReference type="SAM" id="MobiDB-lite"/>
    </source>
</evidence>
<protein>
    <submittedName>
        <fullName evidence="2">Uncharacterized protein</fullName>
    </submittedName>
</protein>
<feature type="region of interest" description="Disordered" evidence="1">
    <location>
        <begin position="170"/>
        <end position="264"/>
    </location>
</feature>
<reference evidence="2" key="1">
    <citation type="submission" date="2021-09" db="EMBL/GenBank/DDBJ databases">
        <authorList>
            <consortium name="Pathogen Informatics"/>
        </authorList>
    </citation>
    <scope>NUCLEOTIDE SEQUENCE</scope>
</reference>
<feature type="non-terminal residue" evidence="2">
    <location>
        <position position="1"/>
    </location>
</feature>